<accession>A0A8S0WLS4</accession>
<evidence type="ECO:0000313" key="3">
    <source>
        <dbReference type="EMBL" id="CAA9889350.1"/>
    </source>
</evidence>
<dbReference type="PANTHER" id="PTHR30510">
    <property type="entry name" value="UPF0229 PROTEIN YEAH"/>
    <property type="match status" value="1"/>
</dbReference>
<evidence type="ECO:0000313" key="4">
    <source>
        <dbReference type="Proteomes" id="UP000494216"/>
    </source>
</evidence>
<dbReference type="HAMAP" id="MF_01232">
    <property type="entry name" value="UPF0229"/>
    <property type="match status" value="1"/>
</dbReference>
<gene>
    <name evidence="3" type="primary">yeaH</name>
    <name evidence="3" type="ORF">METHB2_10190</name>
</gene>
<dbReference type="NCBIfam" id="NF003708">
    <property type="entry name" value="PRK05325.1-3"/>
    <property type="match status" value="1"/>
</dbReference>
<dbReference type="SUPFAM" id="SSF53300">
    <property type="entry name" value="vWA-like"/>
    <property type="match status" value="1"/>
</dbReference>
<protein>
    <recommendedName>
        <fullName evidence="1">UPF0229 protein METHB2_10190</fullName>
    </recommendedName>
</protein>
<dbReference type="InterPro" id="IPR006698">
    <property type="entry name" value="UPF0229"/>
</dbReference>
<dbReference type="AlphaFoldDB" id="A0A8S0WLS4"/>
<dbReference type="CDD" id="cd00198">
    <property type="entry name" value="vWFA"/>
    <property type="match status" value="1"/>
</dbReference>
<keyword evidence="4" id="KW-1185">Reference proteome</keyword>
<comment type="similarity">
    <text evidence="1">Belongs to the UPF0229 family.</text>
</comment>
<dbReference type="InterPro" id="IPR036465">
    <property type="entry name" value="vWFA_dom_sf"/>
</dbReference>
<dbReference type="Pfam" id="PF04285">
    <property type="entry name" value="DUF444"/>
    <property type="match status" value="1"/>
</dbReference>
<evidence type="ECO:0000256" key="1">
    <source>
        <dbReference type="HAMAP-Rule" id="MF_01232"/>
    </source>
</evidence>
<feature type="region of interest" description="Disordered" evidence="2">
    <location>
        <begin position="73"/>
        <end position="123"/>
    </location>
</feature>
<evidence type="ECO:0000256" key="2">
    <source>
        <dbReference type="SAM" id="MobiDB-lite"/>
    </source>
</evidence>
<dbReference type="PANTHER" id="PTHR30510:SF2">
    <property type="entry name" value="UPF0229 PROTEIN YEAH"/>
    <property type="match status" value="1"/>
</dbReference>
<reference evidence="3 4" key="1">
    <citation type="submission" date="2020-02" db="EMBL/GenBank/DDBJ databases">
        <authorList>
            <person name="Hogendoorn C."/>
        </authorList>
    </citation>
    <scope>NUCLEOTIDE SEQUENCE [LARGE SCALE GENOMIC DNA]</scope>
    <source>
        <strain evidence="3">METHB21</strain>
    </source>
</reference>
<comment type="caution">
    <text evidence="3">The sequence shown here is derived from an EMBL/GenBank/DDBJ whole genome shotgun (WGS) entry which is preliminary data.</text>
</comment>
<proteinExistence type="inferred from homology"/>
<feature type="compositionally biased region" description="Basic and acidic residues" evidence="2">
    <location>
        <begin position="74"/>
        <end position="111"/>
    </location>
</feature>
<dbReference type="Proteomes" id="UP000494216">
    <property type="component" value="Unassembled WGS sequence"/>
</dbReference>
<dbReference type="NCBIfam" id="NF003707">
    <property type="entry name" value="PRK05325.1-2"/>
    <property type="match status" value="1"/>
</dbReference>
<dbReference type="EMBL" id="CADCXN010000001">
    <property type="protein sequence ID" value="CAA9889350.1"/>
    <property type="molecule type" value="Genomic_DNA"/>
</dbReference>
<name>A0A8S0WLS4_9GAMM</name>
<sequence>MVFKSTQIILAREVNRVVQIVDRRLNGKNKSAVNRQKFIHRFRSQIKKAVADAVNKRSVTDLDKGEKVSIPAKDTSEPFFHHGRGGYRERVHPGNKEFQQGDKIARPDEGSGRGSKASDSGEGQDEFIFELTREEFLNFFFEDLALPNLVKTKLAAVNETKKVRAGHTSTGVPTNINVIRSLRNALGRRIALRGPYMDSLIEAEKQLEDLLKRYLETDNVVMIVRKEIEQLKEKIARIPFIDTFDLRYDNRIDRPKPITQAVMFCIMDISGSMGPEKKDIAKRFFMLLYLFLIKTYEKIQVVFISHHTEAHEVDEDTFFYSRETGGTVVSSALNLMSAIIQERFPTSQWNIYAAQASDGDNWDNDSKQCTKILAEQIMPYVQYYAYTEITEGRHQNLWHEYLTVKHQWDNFAMQRIEALTDIYPVFRKLFEKKNA</sequence>
<organism evidence="3 4">
    <name type="scientific">Candidatus Methylobacter favarea</name>
    <dbReference type="NCBI Taxonomy" id="2707345"/>
    <lineage>
        <taxon>Bacteria</taxon>
        <taxon>Pseudomonadati</taxon>
        <taxon>Pseudomonadota</taxon>
        <taxon>Gammaproteobacteria</taxon>
        <taxon>Methylococcales</taxon>
        <taxon>Methylococcaceae</taxon>
        <taxon>Methylobacter</taxon>
    </lineage>
</organism>